<evidence type="ECO:0000313" key="2">
    <source>
        <dbReference type="EMBL" id="KIY68784.1"/>
    </source>
</evidence>
<dbReference type="Gene3D" id="3.40.50.720">
    <property type="entry name" value="NAD(P)-binding Rossmann-like Domain"/>
    <property type="match status" value="1"/>
</dbReference>
<dbReference type="AlphaFoldDB" id="A0A0D7BF90"/>
<evidence type="ECO:0000313" key="3">
    <source>
        <dbReference type="Proteomes" id="UP000054007"/>
    </source>
</evidence>
<name>A0A0D7BF90_9AGAR</name>
<proteinExistence type="predicted"/>
<gene>
    <name evidence="2" type="ORF">CYLTODRAFT_489507</name>
</gene>
<dbReference type="PANTHER" id="PTHR43349">
    <property type="entry name" value="PINORESINOL REDUCTASE-RELATED"/>
    <property type="match status" value="1"/>
</dbReference>
<accession>A0A0D7BF90</accession>
<reference evidence="2 3" key="1">
    <citation type="journal article" date="2015" name="Fungal Genet. Biol.">
        <title>Evolution of novel wood decay mechanisms in Agaricales revealed by the genome sequences of Fistulina hepatica and Cylindrobasidium torrendii.</title>
        <authorList>
            <person name="Floudas D."/>
            <person name="Held B.W."/>
            <person name="Riley R."/>
            <person name="Nagy L.G."/>
            <person name="Koehler G."/>
            <person name="Ransdell A.S."/>
            <person name="Younus H."/>
            <person name="Chow J."/>
            <person name="Chiniquy J."/>
            <person name="Lipzen A."/>
            <person name="Tritt A."/>
            <person name="Sun H."/>
            <person name="Haridas S."/>
            <person name="LaButti K."/>
            <person name="Ohm R.A."/>
            <person name="Kues U."/>
            <person name="Blanchette R.A."/>
            <person name="Grigoriev I.V."/>
            <person name="Minto R.E."/>
            <person name="Hibbett D.S."/>
        </authorList>
    </citation>
    <scope>NUCLEOTIDE SEQUENCE [LARGE SCALE GENOMIC DNA]</scope>
    <source>
        <strain evidence="2 3">FP15055 ss-10</strain>
    </source>
</reference>
<dbReference type="Gene3D" id="3.90.25.10">
    <property type="entry name" value="UDP-galactose 4-epimerase, domain 1"/>
    <property type="match status" value="1"/>
</dbReference>
<dbReference type="OrthoDB" id="9974981at2759"/>
<sequence>MPAEKPLVLVVGSTGRIGSVVVKNILGSGNFRVAILVRKESLKKPVVQEHKNSGAELRVGDISESQEAIQKHLQGVNILISLVLAVVDQKPLLRAAKQVGTISRVVPSDFGPTAPRGVVEMLDMKRDIHEFVHELGLPFTFIEAAWWLMMLLPLPRSYMDKFLPQTQAQAQRTYAGDMHKRITISTLDSIGIFTAKILADPRTLNKSVLIHDGDMSLAEAFTYAKKVTKKDFKSEYTKIPDEVILENTRSSDFWVRLFAQYQNVIYLRNDNDLSTLAARGVLNAREMYPEIPPVDREEETRKCYEEYDHSSM</sequence>
<dbReference type="PANTHER" id="PTHR43349:SF93">
    <property type="entry name" value="ISOFLAVONE REDUCTASE HOMOLOG P3-RELATED"/>
    <property type="match status" value="1"/>
</dbReference>
<dbReference type="InterPro" id="IPR008030">
    <property type="entry name" value="NmrA-like"/>
</dbReference>
<protein>
    <submittedName>
        <fullName evidence="2">NAD(P)-binding protein</fullName>
    </submittedName>
</protein>
<keyword evidence="3" id="KW-1185">Reference proteome</keyword>
<dbReference type="EMBL" id="KN880496">
    <property type="protein sequence ID" value="KIY68784.1"/>
    <property type="molecule type" value="Genomic_DNA"/>
</dbReference>
<dbReference type="STRING" id="1314674.A0A0D7BF90"/>
<dbReference type="Proteomes" id="UP000054007">
    <property type="component" value="Unassembled WGS sequence"/>
</dbReference>
<dbReference type="SUPFAM" id="SSF51735">
    <property type="entry name" value="NAD(P)-binding Rossmann-fold domains"/>
    <property type="match status" value="1"/>
</dbReference>
<feature type="domain" description="NmrA-like" evidence="1">
    <location>
        <begin position="5"/>
        <end position="248"/>
    </location>
</feature>
<organism evidence="2 3">
    <name type="scientific">Cylindrobasidium torrendii FP15055 ss-10</name>
    <dbReference type="NCBI Taxonomy" id="1314674"/>
    <lineage>
        <taxon>Eukaryota</taxon>
        <taxon>Fungi</taxon>
        <taxon>Dikarya</taxon>
        <taxon>Basidiomycota</taxon>
        <taxon>Agaricomycotina</taxon>
        <taxon>Agaricomycetes</taxon>
        <taxon>Agaricomycetidae</taxon>
        <taxon>Agaricales</taxon>
        <taxon>Marasmiineae</taxon>
        <taxon>Physalacriaceae</taxon>
        <taxon>Cylindrobasidium</taxon>
    </lineage>
</organism>
<dbReference type="InterPro" id="IPR036291">
    <property type="entry name" value="NAD(P)-bd_dom_sf"/>
</dbReference>
<dbReference type="InterPro" id="IPR050608">
    <property type="entry name" value="NmrA-type/Isoflavone_red_sf"/>
</dbReference>
<dbReference type="Pfam" id="PF05368">
    <property type="entry name" value="NmrA"/>
    <property type="match status" value="1"/>
</dbReference>
<evidence type="ECO:0000259" key="1">
    <source>
        <dbReference type="Pfam" id="PF05368"/>
    </source>
</evidence>